<dbReference type="EMBL" id="JABFCY010000014">
    <property type="protein sequence ID" value="NNU62433.1"/>
    <property type="molecule type" value="Genomic_DNA"/>
</dbReference>
<name>A0A849KQ68_9HYPH</name>
<comment type="caution">
    <text evidence="1">The sequence shown here is derived from an EMBL/GenBank/DDBJ whole genome shotgun (WGS) entry which is preliminary data.</text>
</comment>
<sequence length="117" mass="13101">MADSKGAGQLIHKVALDMRPKTAGDGRGNYEGPFAEQFQCRAGFIHLRGGEAVMAGRLEGRHTQVVRVRVSSNTRRITAGWQLRDLRRGTRFNIRDVEWEENRQFISLTCESGVVTG</sequence>
<dbReference type="InterPro" id="IPR008767">
    <property type="entry name" value="Phage_SPP1_head-tail_adaptor"/>
</dbReference>
<dbReference type="AlphaFoldDB" id="A0A849KQ68"/>
<reference evidence="1 2" key="1">
    <citation type="submission" date="2020-05" db="EMBL/GenBank/DDBJ databases">
        <title>Draft Genome Sequence of Ochrobactrum soli Isolated from Stable Fly Gut.</title>
        <authorList>
            <person name="Pileggi M.T."/>
            <person name="Vazhakkala L.J."/>
            <person name="Wong C.N."/>
        </authorList>
    </citation>
    <scope>NUCLEOTIDE SEQUENCE [LARGE SCALE GENOMIC DNA]</scope>
    <source>
        <strain evidence="1 2">MTP-C0764</strain>
    </source>
</reference>
<dbReference type="Gene3D" id="2.40.10.270">
    <property type="entry name" value="Bacteriophage SPP1 head-tail adaptor protein"/>
    <property type="match status" value="1"/>
</dbReference>
<dbReference type="Proteomes" id="UP000574931">
    <property type="component" value="Unassembled WGS sequence"/>
</dbReference>
<protein>
    <submittedName>
        <fullName evidence="1">Head-tail adaptor protein</fullName>
    </submittedName>
</protein>
<dbReference type="Pfam" id="PF05521">
    <property type="entry name" value="Phage_HCP"/>
    <property type="match status" value="1"/>
</dbReference>
<dbReference type="RefSeq" id="WP_171318883.1">
    <property type="nucleotide sequence ID" value="NZ_JABFCY010000014.1"/>
</dbReference>
<evidence type="ECO:0000313" key="2">
    <source>
        <dbReference type="Proteomes" id="UP000574931"/>
    </source>
</evidence>
<evidence type="ECO:0000313" key="1">
    <source>
        <dbReference type="EMBL" id="NNU62433.1"/>
    </source>
</evidence>
<gene>
    <name evidence="1" type="ORF">HKX02_19550</name>
</gene>
<organism evidence="1 2">
    <name type="scientific">Ochrobactrum soli</name>
    <dbReference type="NCBI Taxonomy" id="2448455"/>
    <lineage>
        <taxon>Bacteria</taxon>
        <taxon>Pseudomonadati</taxon>
        <taxon>Pseudomonadota</taxon>
        <taxon>Alphaproteobacteria</taxon>
        <taxon>Hyphomicrobiales</taxon>
        <taxon>Brucellaceae</taxon>
        <taxon>Brucella/Ochrobactrum group</taxon>
        <taxon>Ochrobactrum</taxon>
    </lineage>
</organism>
<keyword evidence="2" id="KW-1185">Reference proteome</keyword>
<proteinExistence type="predicted"/>
<dbReference type="InterPro" id="IPR038666">
    <property type="entry name" value="SSP1_head-tail_sf"/>
</dbReference>
<accession>A0A849KQ68</accession>